<feature type="transmembrane region" description="Helical" evidence="2">
    <location>
        <begin position="20"/>
        <end position="45"/>
    </location>
</feature>
<dbReference type="GO" id="GO:0004842">
    <property type="term" value="F:ubiquitin-protein transferase activity"/>
    <property type="evidence" value="ECO:0007669"/>
    <property type="project" value="InterPro"/>
</dbReference>
<sequence length="270" mass="29744">MSHDLLQVQNVFWTTVMPSLTSLSISHILTTFICNLYAQIIFCIYHEVAKIKVILSLVKSSGEEIISIFQANLAQLGVIRECDLGNRSILHAVIVKVKGKEAVKKDSQKSLPGTANINSLQNDFKKEENKTSYDKATSSNSTSGISVIEKNSTNEVSLNMEDLEVTRSQPPICPGMPGSSGENCCARLLCDASTVMTIQLTEDEQKTIKDLKASGKEGETPHFYVYCMKPCSSVRVGKLRVRCSLCKQGAITLHRDPCNWQDVLTPGQVE</sequence>
<feature type="domain" description="Parkin RING/Ubox like zinc-binding" evidence="3">
    <location>
        <begin position="222"/>
        <end position="269"/>
    </location>
</feature>
<dbReference type="InterPro" id="IPR041565">
    <property type="entry name" value="Parkin_Znf-RING"/>
</dbReference>
<gene>
    <name evidence="4" type="ORF">MNOR_LOCUS42104</name>
</gene>
<proteinExistence type="predicted"/>
<dbReference type="Pfam" id="PF17976">
    <property type="entry name" value="zf-RING_12"/>
    <property type="match status" value="1"/>
</dbReference>
<organism evidence="4 5">
    <name type="scientific">Meganyctiphanes norvegica</name>
    <name type="common">Northern krill</name>
    <name type="synonym">Thysanopoda norvegica</name>
    <dbReference type="NCBI Taxonomy" id="48144"/>
    <lineage>
        <taxon>Eukaryota</taxon>
        <taxon>Metazoa</taxon>
        <taxon>Ecdysozoa</taxon>
        <taxon>Arthropoda</taxon>
        <taxon>Crustacea</taxon>
        <taxon>Multicrustacea</taxon>
        <taxon>Malacostraca</taxon>
        <taxon>Eumalacostraca</taxon>
        <taxon>Eucarida</taxon>
        <taxon>Euphausiacea</taxon>
        <taxon>Euphausiidae</taxon>
        <taxon>Meganyctiphanes</taxon>
    </lineage>
</organism>
<dbReference type="PRINTS" id="PR01475">
    <property type="entry name" value="PARKIN"/>
</dbReference>
<keyword evidence="2" id="KW-0812">Transmembrane</keyword>
<evidence type="ECO:0000313" key="4">
    <source>
        <dbReference type="EMBL" id="CAL4258333.1"/>
    </source>
</evidence>
<keyword evidence="5" id="KW-1185">Reference proteome</keyword>
<dbReference type="GO" id="GO:0005739">
    <property type="term" value="C:mitochondrion"/>
    <property type="evidence" value="ECO:0007669"/>
    <property type="project" value="InterPro"/>
</dbReference>
<reference evidence="4 5" key="1">
    <citation type="submission" date="2024-05" db="EMBL/GenBank/DDBJ databases">
        <authorList>
            <person name="Wallberg A."/>
        </authorList>
    </citation>
    <scope>NUCLEOTIDE SEQUENCE [LARGE SCALE GENOMIC DNA]</scope>
</reference>
<comment type="caution">
    <text evidence="4">The sequence shown here is derived from an EMBL/GenBank/DDBJ whole genome shotgun (WGS) entry which is preliminary data.</text>
</comment>
<feature type="non-terminal residue" evidence="4">
    <location>
        <position position="270"/>
    </location>
</feature>
<feature type="region of interest" description="Disordered" evidence="1">
    <location>
        <begin position="126"/>
        <end position="145"/>
    </location>
</feature>
<accession>A0AAV2SYX6</accession>
<dbReference type="EMBL" id="CAXKWB010198421">
    <property type="protein sequence ID" value="CAL4258333.1"/>
    <property type="molecule type" value="Genomic_DNA"/>
</dbReference>
<evidence type="ECO:0000256" key="1">
    <source>
        <dbReference type="SAM" id="MobiDB-lite"/>
    </source>
</evidence>
<name>A0AAV2SYX6_MEGNR</name>
<evidence type="ECO:0000313" key="5">
    <source>
        <dbReference type="Proteomes" id="UP001497623"/>
    </source>
</evidence>
<feature type="compositionally biased region" description="Polar residues" evidence="1">
    <location>
        <begin position="134"/>
        <end position="145"/>
    </location>
</feature>
<dbReference type="GO" id="GO:0005829">
    <property type="term" value="C:cytosol"/>
    <property type="evidence" value="ECO:0007669"/>
    <property type="project" value="InterPro"/>
</dbReference>
<keyword evidence="2" id="KW-1133">Transmembrane helix</keyword>
<dbReference type="InterPro" id="IPR003977">
    <property type="entry name" value="Parkin"/>
</dbReference>
<dbReference type="Proteomes" id="UP001497623">
    <property type="component" value="Unassembled WGS sequence"/>
</dbReference>
<protein>
    <recommendedName>
        <fullName evidence="3">Parkin RING/Ubox like zinc-binding domain-containing protein</fullName>
    </recommendedName>
</protein>
<keyword evidence="2" id="KW-0472">Membrane</keyword>
<evidence type="ECO:0000259" key="3">
    <source>
        <dbReference type="Pfam" id="PF17976"/>
    </source>
</evidence>
<evidence type="ECO:0000256" key="2">
    <source>
        <dbReference type="SAM" id="Phobius"/>
    </source>
</evidence>
<dbReference type="AlphaFoldDB" id="A0AAV2SYX6"/>